<dbReference type="PANTHER" id="PTHR30193">
    <property type="entry name" value="ABC TRANSPORTER PERMEASE PROTEIN"/>
    <property type="match status" value="1"/>
</dbReference>
<protein>
    <submittedName>
        <fullName evidence="9">Cytochrome c biogenesis protein</fullName>
    </submittedName>
</protein>
<gene>
    <name evidence="9" type="ORF">KDAU_12760</name>
</gene>
<evidence type="ECO:0000256" key="2">
    <source>
        <dbReference type="ARBA" id="ARBA00022448"/>
    </source>
</evidence>
<evidence type="ECO:0000256" key="6">
    <source>
        <dbReference type="ARBA" id="ARBA00023136"/>
    </source>
</evidence>
<dbReference type="Gene3D" id="1.10.3720.10">
    <property type="entry name" value="MetI-like"/>
    <property type="match status" value="1"/>
</dbReference>
<keyword evidence="4 7" id="KW-0812">Transmembrane</keyword>
<feature type="transmembrane region" description="Helical" evidence="7">
    <location>
        <begin position="219"/>
        <end position="241"/>
    </location>
</feature>
<dbReference type="Pfam" id="PF00528">
    <property type="entry name" value="BPD_transp_1"/>
    <property type="match status" value="1"/>
</dbReference>
<dbReference type="PANTHER" id="PTHR30193:SF37">
    <property type="entry name" value="INNER MEMBRANE ABC TRANSPORTER PERMEASE PROTEIN YCJO"/>
    <property type="match status" value="1"/>
</dbReference>
<accession>A0A401ZAQ0</accession>
<dbReference type="AlphaFoldDB" id="A0A401ZAQ0"/>
<feature type="transmembrane region" description="Helical" evidence="7">
    <location>
        <begin position="125"/>
        <end position="146"/>
    </location>
</feature>
<comment type="subcellular location">
    <subcellularLocation>
        <location evidence="1 7">Cell membrane</location>
        <topology evidence="1 7">Multi-pass membrane protein</topology>
    </subcellularLocation>
</comment>
<evidence type="ECO:0000313" key="9">
    <source>
        <dbReference type="EMBL" id="GCE03947.1"/>
    </source>
</evidence>
<keyword evidence="3" id="KW-1003">Cell membrane</keyword>
<comment type="caution">
    <text evidence="9">The sequence shown here is derived from an EMBL/GenBank/DDBJ whole genome shotgun (WGS) entry which is preliminary data.</text>
</comment>
<feature type="transmembrane region" description="Helical" evidence="7">
    <location>
        <begin position="93"/>
        <end position="113"/>
    </location>
</feature>
<evidence type="ECO:0000256" key="1">
    <source>
        <dbReference type="ARBA" id="ARBA00004651"/>
    </source>
</evidence>
<sequence length="311" mass="34903">MAVTQTQVTARPQTTSSGNWWRRHQRKLAPFLFIAPFYLIFLVFGLYPIVYSFWLSFFKGFGFEQKAFFGLGNYIHMFQDPRYINAVWVTTRFAFFSIFILSPLALLVALAINSTFVRWKGLYKTGFFLPTVTSAVIISVIFSRVLDTNYGLLNAMLGWFGIQPIGWLTDTNVVLIGFMILAVWNYIGINTLFWLAGLNSINRELNEAASIDGAGRLQNFFYVTVPLLRPIMLLVTIQALIGSYNVFAEPFLLTGGGPSDASLFISVYVYNQGFQAFNVGYASAIAYSMTAVLLVLSLLNIKLFGFKGVGD</sequence>
<dbReference type="InterPro" id="IPR035906">
    <property type="entry name" value="MetI-like_sf"/>
</dbReference>
<evidence type="ECO:0000259" key="8">
    <source>
        <dbReference type="PROSITE" id="PS50928"/>
    </source>
</evidence>
<dbReference type="PROSITE" id="PS50928">
    <property type="entry name" value="ABC_TM1"/>
    <property type="match status" value="1"/>
</dbReference>
<evidence type="ECO:0000256" key="5">
    <source>
        <dbReference type="ARBA" id="ARBA00022989"/>
    </source>
</evidence>
<comment type="similarity">
    <text evidence="7">Belongs to the binding-protein-dependent transport system permease family.</text>
</comment>
<feature type="transmembrane region" description="Helical" evidence="7">
    <location>
        <begin position="173"/>
        <end position="198"/>
    </location>
</feature>
<keyword evidence="2 7" id="KW-0813">Transport</keyword>
<dbReference type="OrthoDB" id="3210259at2"/>
<dbReference type="GO" id="GO:0005886">
    <property type="term" value="C:plasma membrane"/>
    <property type="evidence" value="ECO:0007669"/>
    <property type="project" value="UniProtKB-SubCell"/>
</dbReference>
<feature type="transmembrane region" description="Helical" evidence="7">
    <location>
        <begin position="279"/>
        <end position="299"/>
    </location>
</feature>
<evidence type="ECO:0000256" key="7">
    <source>
        <dbReference type="RuleBase" id="RU363032"/>
    </source>
</evidence>
<feature type="domain" description="ABC transmembrane type-1" evidence="8">
    <location>
        <begin position="87"/>
        <end position="300"/>
    </location>
</feature>
<dbReference type="Proteomes" id="UP000287224">
    <property type="component" value="Unassembled WGS sequence"/>
</dbReference>
<organism evidence="9 10">
    <name type="scientific">Dictyobacter aurantiacus</name>
    <dbReference type="NCBI Taxonomy" id="1936993"/>
    <lineage>
        <taxon>Bacteria</taxon>
        <taxon>Bacillati</taxon>
        <taxon>Chloroflexota</taxon>
        <taxon>Ktedonobacteria</taxon>
        <taxon>Ktedonobacterales</taxon>
        <taxon>Dictyobacteraceae</taxon>
        <taxon>Dictyobacter</taxon>
    </lineage>
</organism>
<evidence type="ECO:0000256" key="4">
    <source>
        <dbReference type="ARBA" id="ARBA00022692"/>
    </source>
</evidence>
<dbReference type="GO" id="GO:0055085">
    <property type="term" value="P:transmembrane transport"/>
    <property type="evidence" value="ECO:0007669"/>
    <property type="project" value="InterPro"/>
</dbReference>
<keyword evidence="5 7" id="KW-1133">Transmembrane helix</keyword>
<evidence type="ECO:0000256" key="3">
    <source>
        <dbReference type="ARBA" id="ARBA00022475"/>
    </source>
</evidence>
<dbReference type="CDD" id="cd06261">
    <property type="entry name" value="TM_PBP2"/>
    <property type="match status" value="1"/>
</dbReference>
<feature type="transmembrane region" description="Helical" evidence="7">
    <location>
        <begin position="31"/>
        <end position="54"/>
    </location>
</feature>
<dbReference type="InterPro" id="IPR000515">
    <property type="entry name" value="MetI-like"/>
</dbReference>
<dbReference type="SUPFAM" id="SSF161098">
    <property type="entry name" value="MetI-like"/>
    <property type="match status" value="1"/>
</dbReference>
<dbReference type="RefSeq" id="WP_126595154.1">
    <property type="nucleotide sequence ID" value="NZ_BIFQ01000001.1"/>
</dbReference>
<proteinExistence type="inferred from homology"/>
<evidence type="ECO:0000313" key="10">
    <source>
        <dbReference type="Proteomes" id="UP000287224"/>
    </source>
</evidence>
<keyword evidence="10" id="KW-1185">Reference proteome</keyword>
<dbReference type="EMBL" id="BIFQ01000001">
    <property type="protein sequence ID" value="GCE03947.1"/>
    <property type="molecule type" value="Genomic_DNA"/>
</dbReference>
<dbReference type="InterPro" id="IPR051393">
    <property type="entry name" value="ABC_transporter_permease"/>
</dbReference>
<keyword evidence="6 7" id="KW-0472">Membrane</keyword>
<reference evidence="10" key="1">
    <citation type="submission" date="2018-12" db="EMBL/GenBank/DDBJ databases">
        <title>Tengunoibacter tsumagoiensis gen. nov., sp. nov., Dictyobacter kobayashii sp. nov., D. alpinus sp. nov., and D. joshuensis sp. nov. and description of Dictyobacteraceae fam. nov. within the order Ktedonobacterales isolated from Tengu-no-mugimeshi.</title>
        <authorList>
            <person name="Wang C.M."/>
            <person name="Zheng Y."/>
            <person name="Sakai Y."/>
            <person name="Toyoda A."/>
            <person name="Minakuchi Y."/>
            <person name="Abe K."/>
            <person name="Yokota A."/>
            <person name="Yabe S."/>
        </authorList>
    </citation>
    <scope>NUCLEOTIDE SEQUENCE [LARGE SCALE GENOMIC DNA]</scope>
    <source>
        <strain evidence="10">S-27</strain>
    </source>
</reference>
<name>A0A401ZAQ0_9CHLR</name>